<organism evidence="3 4">
    <name type="scientific">Streptomyces bathyalis</name>
    <dbReference type="NCBI Taxonomy" id="2710756"/>
    <lineage>
        <taxon>Bacteria</taxon>
        <taxon>Bacillati</taxon>
        <taxon>Actinomycetota</taxon>
        <taxon>Actinomycetes</taxon>
        <taxon>Kitasatosporales</taxon>
        <taxon>Streptomycetaceae</taxon>
        <taxon>Streptomyces</taxon>
    </lineage>
</organism>
<dbReference type="Pfam" id="PF04341">
    <property type="entry name" value="DUF485"/>
    <property type="match status" value="1"/>
</dbReference>
<feature type="transmembrane region" description="Helical" evidence="2">
    <location>
        <begin position="26"/>
        <end position="47"/>
    </location>
</feature>
<protein>
    <submittedName>
        <fullName evidence="3">DUF485 domain-containing protein</fullName>
    </submittedName>
</protein>
<dbReference type="AlphaFoldDB" id="A0A7T1T6R3"/>
<accession>A0A7T1T6R3</accession>
<feature type="transmembrane region" description="Helical" evidence="2">
    <location>
        <begin position="53"/>
        <end position="74"/>
    </location>
</feature>
<evidence type="ECO:0000256" key="1">
    <source>
        <dbReference type="SAM" id="MobiDB-lite"/>
    </source>
</evidence>
<dbReference type="Proteomes" id="UP000595046">
    <property type="component" value="Chromosome"/>
</dbReference>
<name>A0A7T1T6R3_9ACTN</name>
<gene>
    <name evidence="3" type="ORF">G4Z16_14640</name>
</gene>
<dbReference type="KEGG" id="sbat:G4Z16_14640"/>
<feature type="region of interest" description="Disordered" evidence="1">
    <location>
        <begin position="85"/>
        <end position="146"/>
    </location>
</feature>
<reference evidence="4" key="1">
    <citation type="submission" date="2020-02" db="EMBL/GenBank/DDBJ databases">
        <title>Streptomyces sp. ASO4wet.</title>
        <authorList>
            <person name="Risdian C."/>
            <person name="Landwehr W."/>
            <person name="Schupp P."/>
            <person name="Wink J."/>
        </authorList>
    </citation>
    <scope>NUCLEOTIDE SEQUENCE [LARGE SCALE GENOMIC DNA]</scope>
    <source>
        <strain evidence="4">ASO4wet</strain>
    </source>
</reference>
<evidence type="ECO:0000256" key="2">
    <source>
        <dbReference type="SAM" id="Phobius"/>
    </source>
</evidence>
<keyword evidence="4" id="KW-1185">Reference proteome</keyword>
<dbReference type="RefSeq" id="WP_197351207.1">
    <property type="nucleotide sequence ID" value="NZ_CP048882.1"/>
</dbReference>
<dbReference type="InterPro" id="IPR007436">
    <property type="entry name" value="DUF485"/>
</dbReference>
<dbReference type="EMBL" id="CP048882">
    <property type="protein sequence ID" value="QPP07414.1"/>
    <property type="molecule type" value="Genomic_DNA"/>
</dbReference>
<evidence type="ECO:0000313" key="4">
    <source>
        <dbReference type="Proteomes" id="UP000595046"/>
    </source>
</evidence>
<feature type="compositionally biased region" description="Low complexity" evidence="1">
    <location>
        <begin position="129"/>
        <end position="146"/>
    </location>
</feature>
<keyword evidence="2" id="KW-0472">Membrane</keyword>
<keyword evidence="2" id="KW-1133">Transmembrane helix</keyword>
<keyword evidence="2" id="KW-0812">Transmembrane</keyword>
<proteinExistence type="predicted"/>
<sequence length="146" mass="15581">MRPAYRTGSSSEALTAARRTQLHRGLGLVLGVFLLYALVSCLIPGLLPLHVFGGLRVGELAAAAQVLLIAVAVFRHDRHARRHVEPLAQRVAKREPAVQAEQPRRSWTAGTSETPDDEGGGFNAFDSSRAFGGRTNGARGAARATT</sequence>
<evidence type="ECO:0000313" key="3">
    <source>
        <dbReference type="EMBL" id="QPP07414.1"/>
    </source>
</evidence>